<sequence length="329" mass="34815">MLDLLIILVIILALVFDFINGFHDTANAIATSVSTRVLTPAKAIIMAAVLNFVGALASTEVAHTIGNGIVDPKLINNEILIAGLAGSIIWNLFTWYYGLPSSSSHALIGGLAGAAVASRGFAVLNVRGLIEKIFIPLITSPIIGFLIAYLVMKFIFILVGNWSHRNVNKYFSKLQILSAAFMAFSHGSNDAQKSMGIITAALLSAGLIPEFKVPTLVVVACATAMALGTSLGGWRIIKTMGSRIIRLEPVHGFAAESSAALVIIAASLLGKPVSTTHVISASIMGVGSTQRLSAVRWFVAKNIVNAWILTAPLSAIVAAIAFFIINFFR</sequence>
<evidence type="ECO:0000313" key="8">
    <source>
        <dbReference type="Proteomes" id="UP000037175"/>
    </source>
</evidence>
<dbReference type="PATRIC" id="fig|281456.6.peg.1755"/>
<dbReference type="Pfam" id="PF01384">
    <property type="entry name" value="PHO4"/>
    <property type="match status" value="1"/>
</dbReference>
<evidence type="ECO:0000256" key="1">
    <source>
        <dbReference type="ARBA" id="ARBA00004141"/>
    </source>
</evidence>
<feature type="transmembrane region" description="Helical" evidence="6">
    <location>
        <begin position="306"/>
        <end position="328"/>
    </location>
</feature>
<dbReference type="GO" id="GO:0035435">
    <property type="term" value="P:phosphate ion transmembrane transport"/>
    <property type="evidence" value="ECO:0007669"/>
    <property type="project" value="TreeGrafter"/>
</dbReference>
<evidence type="ECO:0000256" key="2">
    <source>
        <dbReference type="ARBA" id="ARBA00022448"/>
    </source>
</evidence>
<keyword evidence="2" id="KW-0813">Transport</keyword>
<dbReference type="InterPro" id="IPR001204">
    <property type="entry name" value="Phos_transporter"/>
</dbReference>
<dbReference type="GO" id="GO:0016020">
    <property type="term" value="C:membrane"/>
    <property type="evidence" value="ECO:0007669"/>
    <property type="project" value="UniProtKB-SubCell"/>
</dbReference>
<feature type="transmembrane region" description="Helical" evidence="6">
    <location>
        <begin position="194"/>
        <end position="211"/>
    </location>
</feature>
<dbReference type="RefSeq" id="WP_052217874.1">
    <property type="nucleotide sequence ID" value="NZ_LGTE01000010.1"/>
</dbReference>
<evidence type="ECO:0000256" key="3">
    <source>
        <dbReference type="ARBA" id="ARBA00022692"/>
    </source>
</evidence>
<accession>A0A0L6W2M2</accession>
<keyword evidence="5 6" id="KW-0472">Membrane</keyword>
<comment type="caution">
    <text evidence="7">The sequence shown here is derived from an EMBL/GenBank/DDBJ whole genome shotgun (WGS) entry which is preliminary data.</text>
</comment>
<keyword evidence="4 6" id="KW-1133">Transmembrane helix</keyword>
<dbReference type="EMBL" id="LGTE01000010">
    <property type="protein sequence ID" value="KNZ69623.1"/>
    <property type="molecule type" value="Genomic_DNA"/>
</dbReference>
<comment type="subcellular location">
    <subcellularLocation>
        <location evidence="1">Membrane</location>
        <topology evidence="1">Multi-pass membrane protein</topology>
    </subcellularLocation>
</comment>
<gene>
    <name evidence="7" type="ORF">Tfer_1644</name>
</gene>
<evidence type="ECO:0000313" key="7">
    <source>
        <dbReference type="EMBL" id="KNZ69623.1"/>
    </source>
</evidence>
<evidence type="ECO:0000256" key="4">
    <source>
        <dbReference type="ARBA" id="ARBA00022989"/>
    </source>
</evidence>
<organism evidence="7 8">
    <name type="scientific">Thermincola ferriacetica</name>
    <dbReference type="NCBI Taxonomy" id="281456"/>
    <lineage>
        <taxon>Bacteria</taxon>
        <taxon>Bacillati</taxon>
        <taxon>Bacillota</taxon>
        <taxon>Clostridia</taxon>
        <taxon>Eubacteriales</taxon>
        <taxon>Thermincolaceae</taxon>
        <taxon>Thermincola</taxon>
    </lineage>
</organism>
<dbReference type="GO" id="GO:0005315">
    <property type="term" value="F:phosphate transmembrane transporter activity"/>
    <property type="evidence" value="ECO:0007669"/>
    <property type="project" value="InterPro"/>
</dbReference>
<reference evidence="8" key="1">
    <citation type="submission" date="2015-07" db="EMBL/GenBank/DDBJ databases">
        <title>Complete Genome of Thermincola ferriacetica strain Z-0001T.</title>
        <authorList>
            <person name="Lusk B."/>
            <person name="Badalamenti J.P."/>
            <person name="Parameswaran P."/>
            <person name="Bond D.R."/>
            <person name="Torres C.I."/>
        </authorList>
    </citation>
    <scope>NUCLEOTIDE SEQUENCE [LARGE SCALE GENOMIC DNA]</scope>
    <source>
        <strain evidence="8">Z-0001</strain>
    </source>
</reference>
<dbReference type="AlphaFoldDB" id="A0A0L6W2M2"/>
<dbReference type="PANTHER" id="PTHR11101:SF80">
    <property type="entry name" value="PHOSPHATE TRANSPORTER"/>
    <property type="match status" value="1"/>
</dbReference>
<proteinExistence type="predicted"/>
<dbReference type="Proteomes" id="UP000037175">
    <property type="component" value="Unassembled WGS sequence"/>
</dbReference>
<evidence type="ECO:0000256" key="6">
    <source>
        <dbReference type="SAM" id="Phobius"/>
    </source>
</evidence>
<feature type="transmembrane region" description="Helical" evidence="6">
    <location>
        <begin position="38"/>
        <end position="58"/>
    </location>
</feature>
<keyword evidence="3 6" id="KW-0812">Transmembrane</keyword>
<feature type="transmembrane region" description="Helical" evidence="6">
    <location>
        <begin position="79"/>
        <end position="98"/>
    </location>
</feature>
<protein>
    <submittedName>
        <fullName evidence="7">Phosphate transporter</fullName>
    </submittedName>
</protein>
<name>A0A0L6W2M2_9FIRM</name>
<feature type="transmembrane region" description="Helical" evidence="6">
    <location>
        <begin position="133"/>
        <end position="158"/>
    </location>
</feature>
<feature type="transmembrane region" description="Helical" evidence="6">
    <location>
        <begin position="104"/>
        <end position="126"/>
    </location>
</feature>
<feature type="transmembrane region" description="Helical" evidence="6">
    <location>
        <begin position="217"/>
        <end position="237"/>
    </location>
</feature>
<evidence type="ECO:0000256" key="5">
    <source>
        <dbReference type="ARBA" id="ARBA00023136"/>
    </source>
</evidence>
<dbReference type="PANTHER" id="PTHR11101">
    <property type="entry name" value="PHOSPHATE TRANSPORTER"/>
    <property type="match status" value="1"/>
</dbReference>
<keyword evidence="8" id="KW-1185">Reference proteome</keyword>